<evidence type="ECO:0000313" key="1">
    <source>
        <dbReference type="Proteomes" id="UP000887575"/>
    </source>
</evidence>
<protein>
    <submittedName>
        <fullName evidence="2">Uncharacterized protein</fullName>
    </submittedName>
</protein>
<sequence>MDSLPLDWSTLTPLFARRCTLLAAIKINIKVHYEAIFRSCFSHLRFPICLLEILFLFLDISPGSSCEISLFRPSICQAAKKRNDMLDDDIAVESVRRKDLNES</sequence>
<keyword evidence="1" id="KW-1185">Reference proteome</keyword>
<dbReference type="WBParaSite" id="MBELARI_LOCUS18981">
    <property type="protein sequence ID" value="MBELARI_LOCUS18981"/>
    <property type="gene ID" value="MBELARI_LOCUS18981"/>
</dbReference>
<evidence type="ECO:0000313" key="2">
    <source>
        <dbReference type="WBParaSite" id="MBELARI_LOCUS18981"/>
    </source>
</evidence>
<organism evidence="1 2">
    <name type="scientific">Mesorhabditis belari</name>
    <dbReference type="NCBI Taxonomy" id="2138241"/>
    <lineage>
        <taxon>Eukaryota</taxon>
        <taxon>Metazoa</taxon>
        <taxon>Ecdysozoa</taxon>
        <taxon>Nematoda</taxon>
        <taxon>Chromadorea</taxon>
        <taxon>Rhabditida</taxon>
        <taxon>Rhabditina</taxon>
        <taxon>Rhabditomorpha</taxon>
        <taxon>Rhabditoidea</taxon>
        <taxon>Rhabditidae</taxon>
        <taxon>Mesorhabditinae</taxon>
        <taxon>Mesorhabditis</taxon>
    </lineage>
</organism>
<accession>A0AAF3EY16</accession>
<dbReference type="AlphaFoldDB" id="A0AAF3EY16"/>
<proteinExistence type="predicted"/>
<reference evidence="2" key="1">
    <citation type="submission" date="2024-02" db="UniProtKB">
        <authorList>
            <consortium name="WormBaseParasite"/>
        </authorList>
    </citation>
    <scope>IDENTIFICATION</scope>
</reference>
<name>A0AAF3EY16_9BILA</name>
<dbReference type="Proteomes" id="UP000887575">
    <property type="component" value="Unassembled WGS sequence"/>
</dbReference>